<evidence type="ECO:0000256" key="4">
    <source>
        <dbReference type="ARBA" id="ARBA00022833"/>
    </source>
</evidence>
<evidence type="ECO:0000259" key="5">
    <source>
        <dbReference type="Pfam" id="PF18089"/>
    </source>
</evidence>
<comment type="cofactor">
    <cofactor evidence="1">
        <name>Zn(2+)</name>
        <dbReference type="ChEBI" id="CHEBI:29105"/>
    </cofactor>
</comment>
<dbReference type="EMBL" id="JAQMWT010000034">
    <property type="protein sequence ID" value="KAJ8613258.1"/>
    <property type="molecule type" value="Genomic_DNA"/>
</dbReference>
<reference evidence="6" key="1">
    <citation type="submission" date="2023-01" db="EMBL/GenBank/DDBJ databases">
        <title>Metagenome sequencing of chrysophaentin producing Chrysophaeum taylorii.</title>
        <authorList>
            <person name="Davison J."/>
            <person name="Bewley C."/>
        </authorList>
    </citation>
    <scope>NUCLEOTIDE SEQUENCE</scope>
    <source>
        <strain evidence="6">NIES-1699</strain>
    </source>
</reference>
<proteinExistence type="predicted"/>
<accession>A0AAD7XRH6</accession>
<evidence type="ECO:0000313" key="6">
    <source>
        <dbReference type="EMBL" id="KAJ8613258.1"/>
    </source>
</evidence>
<keyword evidence="2" id="KW-0479">Metal-binding</keyword>
<sequence>MSEEEIAASKEALAAVRGTQRVPGSIPFVPLERMKSAMVDEATGVGEDESGQMFVSCSVSFPGCSLDMLRWWFCEGCKGSAEYRRWHPGDHFECHWSDGWYEGKATVSGEIHFVKEALGADRGSKPMTLRIQFRDPPGDAFALCARVGVKDAFLGWLDVGHFVHYPVPTPDGFELRSRFWLGDIDLPHDSRLRLCRGLVKAVANTRAVRAFAARVVDGRESLFDLGRATYRHATEEFSVLATFLADAYAKRAHLRGVN</sequence>
<keyword evidence="4" id="KW-0862">Zinc</keyword>
<keyword evidence="3" id="KW-0378">Hydrolase</keyword>
<feature type="domain" description="DAPG hydrolase PhiG" evidence="5">
    <location>
        <begin position="42"/>
        <end position="249"/>
    </location>
</feature>
<dbReference type="GO" id="GO:0046872">
    <property type="term" value="F:metal ion binding"/>
    <property type="evidence" value="ECO:0007669"/>
    <property type="project" value="UniProtKB-KW"/>
</dbReference>
<dbReference type="Pfam" id="PF18089">
    <property type="entry name" value="DAPG_hydrolase"/>
    <property type="match status" value="1"/>
</dbReference>
<evidence type="ECO:0000256" key="2">
    <source>
        <dbReference type="ARBA" id="ARBA00022723"/>
    </source>
</evidence>
<keyword evidence="7" id="KW-1185">Reference proteome</keyword>
<evidence type="ECO:0000313" key="7">
    <source>
        <dbReference type="Proteomes" id="UP001230188"/>
    </source>
</evidence>
<dbReference type="GO" id="GO:0016787">
    <property type="term" value="F:hydrolase activity"/>
    <property type="evidence" value="ECO:0007669"/>
    <property type="project" value="UniProtKB-KW"/>
</dbReference>
<dbReference type="InterPro" id="IPR041526">
    <property type="entry name" value="DAPG_hydrolase"/>
</dbReference>
<protein>
    <recommendedName>
        <fullName evidence="5">DAPG hydrolase PhiG domain-containing protein</fullName>
    </recommendedName>
</protein>
<gene>
    <name evidence="6" type="ORF">CTAYLR_004540</name>
</gene>
<dbReference type="Proteomes" id="UP001230188">
    <property type="component" value="Unassembled WGS sequence"/>
</dbReference>
<comment type="caution">
    <text evidence="6">The sequence shown here is derived from an EMBL/GenBank/DDBJ whole genome shotgun (WGS) entry which is preliminary data.</text>
</comment>
<evidence type="ECO:0000256" key="3">
    <source>
        <dbReference type="ARBA" id="ARBA00022801"/>
    </source>
</evidence>
<organism evidence="6 7">
    <name type="scientific">Chrysophaeum taylorii</name>
    <dbReference type="NCBI Taxonomy" id="2483200"/>
    <lineage>
        <taxon>Eukaryota</taxon>
        <taxon>Sar</taxon>
        <taxon>Stramenopiles</taxon>
        <taxon>Ochrophyta</taxon>
        <taxon>Pelagophyceae</taxon>
        <taxon>Pelagomonadales</taxon>
        <taxon>Pelagomonadaceae</taxon>
        <taxon>Chrysophaeum</taxon>
    </lineage>
</organism>
<name>A0AAD7XRH6_9STRA</name>
<dbReference type="AlphaFoldDB" id="A0AAD7XRH6"/>
<evidence type="ECO:0000256" key="1">
    <source>
        <dbReference type="ARBA" id="ARBA00001947"/>
    </source>
</evidence>